<dbReference type="PANTHER" id="PTHR45792">
    <property type="entry name" value="DIACYLGLYCEROL LIPASE HOMOLOG-RELATED"/>
    <property type="match status" value="1"/>
</dbReference>
<keyword evidence="16" id="KW-0443">Lipid metabolism</keyword>
<keyword evidence="12" id="KW-0256">Endoplasmic reticulum</keyword>
<dbReference type="FunFam" id="3.40.630.30:FF:000048">
    <property type="entry name" value="Glucosamine 6-phosphate N-acetyltransferase"/>
    <property type="match status" value="1"/>
</dbReference>
<keyword evidence="7" id="KW-0597">Phosphoprotein</keyword>
<keyword evidence="24" id="KW-1185">Reference proteome</keyword>
<dbReference type="SUPFAM" id="SSF53474">
    <property type="entry name" value="alpha/beta-Hydrolases"/>
    <property type="match status" value="1"/>
</dbReference>
<dbReference type="EC" id="3.1.1.116" evidence="20"/>
<evidence type="ECO:0000313" key="24">
    <source>
        <dbReference type="Proteomes" id="UP001174936"/>
    </source>
</evidence>
<evidence type="ECO:0000256" key="2">
    <source>
        <dbReference type="ARBA" id="ARBA00004184"/>
    </source>
</evidence>
<dbReference type="GO" id="GO:0046340">
    <property type="term" value="P:diacylglycerol catabolic process"/>
    <property type="evidence" value="ECO:0007669"/>
    <property type="project" value="TreeGrafter"/>
</dbReference>
<keyword evidence="15" id="KW-1133">Transmembrane helix</keyword>
<reference evidence="23" key="1">
    <citation type="submission" date="2023-06" db="EMBL/GenBank/DDBJ databases">
        <title>Genome-scale phylogeny and comparative genomics of the fungal order Sordariales.</title>
        <authorList>
            <consortium name="Lawrence Berkeley National Laboratory"/>
            <person name="Hensen N."/>
            <person name="Bonometti L."/>
            <person name="Westerberg I."/>
            <person name="Brannstrom I.O."/>
            <person name="Guillou S."/>
            <person name="Cros-Aarteil S."/>
            <person name="Calhoun S."/>
            <person name="Haridas S."/>
            <person name="Kuo A."/>
            <person name="Mondo S."/>
            <person name="Pangilinan J."/>
            <person name="Riley R."/>
            <person name="Labutti K."/>
            <person name="Andreopoulos B."/>
            <person name="Lipzen A."/>
            <person name="Chen C."/>
            <person name="Yanf M."/>
            <person name="Daum C."/>
            <person name="Ng V."/>
            <person name="Clum A."/>
            <person name="Steindorff A."/>
            <person name="Ohm R."/>
            <person name="Martin F."/>
            <person name="Silar P."/>
            <person name="Natvig D."/>
            <person name="Lalanne C."/>
            <person name="Gautier V."/>
            <person name="Ament-Velasquez S.L."/>
            <person name="Kruys A."/>
            <person name="Hutchinson M.I."/>
            <person name="Powell A.J."/>
            <person name="Barry K."/>
            <person name="Miller A.N."/>
            <person name="Grigoriev I.V."/>
            <person name="Debuchy R."/>
            <person name="Gladieux P."/>
            <person name="Thoren M.H."/>
            <person name="Johannesson H."/>
        </authorList>
    </citation>
    <scope>NUCLEOTIDE SEQUENCE</scope>
    <source>
        <strain evidence="23">SMH2532-1</strain>
    </source>
</reference>
<dbReference type="SUPFAM" id="SSF55729">
    <property type="entry name" value="Acyl-CoA N-acyltransferases (Nat)"/>
    <property type="match status" value="1"/>
</dbReference>
<evidence type="ECO:0000256" key="3">
    <source>
        <dbReference type="ARBA" id="ARBA00004586"/>
    </source>
</evidence>
<dbReference type="InterPro" id="IPR029058">
    <property type="entry name" value="AB_hydrolase_fold"/>
</dbReference>
<dbReference type="GO" id="GO:1901135">
    <property type="term" value="P:carbohydrate derivative metabolic process"/>
    <property type="evidence" value="ECO:0007669"/>
    <property type="project" value="UniProtKB-ARBA"/>
</dbReference>
<name>A0AA40CZT4_9PEZI</name>
<feature type="domain" description="N-acetyltransferase" evidence="22">
    <location>
        <begin position="24"/>
        <end position="180"/>
    </location>
</feature>
<evidence type="ECO:0000256" key="15">
    <source>
        <dbReference type="ARBA" id="ARBA00022989"/>
    </source>
</evidence>
<keyword evidence="18" id="KW-0012">Acyltransferase</keyword>
<keyword evidence="13" id="KW-0106">Calcium</keyword>
<evidence type="ECO:0000256" key="20">
    <source>
        <dbReference type="ARBA" id="ARBA00026104"/>
    </source>
</evidence>
<dbReference type="InterPro" id="IPR002921">
    <property type="entry name" value="Fungal_lipase-type"/>
</dbReference>
<accession>A0AA40CZT4</accession>
<dbReference type="Pfam" id="PF00583">
    <property type="entry name" value="Acetyltransf_1"/>
    <property type="match status" value="1"/>
</dbReference>
<evidence type="ECO:0000256" key="12">
    <source>
        <dbReference type="ARBA" id="ARBA00022824"/>
    </source>
</evidence>
<evidence type="ECO:0000256" key="1">
    <source>
        <dbReference type="ARBA" id="ARBA00001913"/>
    </source>
</evidence>
<keyword evidence="9" id="KW-0812">Transmembrane</keyword>
<keyword evidence="8" id="KW-0808">Transferase</keyword>
<keyword evidence="10" id="KW-0479">Metal-binding</keyword>
<evidence type="ECO:0000256" key="4">
    <source>
        <dbReference type="ARBA" id="ARBA00004651"/>
    </source>
</evidence>
<dbReference type="GO" id="GO:0016298">
    <property type="term" value="F:lipase activity"/>
    <property type="evidence" value="ECO:0007669"/>
    <property type="project" value="TreeGrafter"/>
</dbReference>
<evidence type="ECO:0000256" key="19">
    <source>
        <dbReference type="ARBA" id="ARBA00024531"/>
    </source>
</evidence>
<evidence type="ECO:0000256" key="10">
    <source>
        <dbReference type="ARBA" id="ARBA00022723"/>
    </source>
</evidence>
<organism evidence="23 24">
    <name type="scientific">Cercophora newfieldiana</name>
    <dbReference type="NCBI Taxonomy" id="92897"/>
    <lineage>
        <taxon>Eukaryota</taxon>
        <taxon>Fungi</taxon>
        <taxon>Dikarya</taxon>
        <taxon>Ascomycota</taxon>
        <taxon>Pezizomycotina</taxon>
        <taxon>Sordariomycetes</taxon>
        <taxon>Sordariomycetidae</taxon>
        <taxon>Sordariales</taxon>
        <taxon>Lasiosphaeriaceae</taxon>
        <taxon>Cercophora</taxon>
    </lineage>
</organism>
<dbReference type="EMBL" id="JAULSV010000001">
    <property type="protein sequence ID" value="KAK0655114.1"/>
    <property type="molecule type" value="Genomic_DNA"/>
</dbReference>
<dbReference type="Pfam" id="PF01764">
    <property type="entry name" value="Lipase_3"/>
    <property type="match status" value="1"/>
</dbReference>
<comment type="subcellular location">
    <subcellularLocation>
        <location evidence="4">Cell membrane</location>
        <topology evidence="4">Multi-pass membrane protein</topology>
    </subcellularLocation>
    <subcellularLocation>
        <location evidence="2">Endomembrane system</location>
        <topology evidence="2">Peripheral membrane protein</topology>
    </subcellularLocation>
    <subcellularLocation>
        <location evidence="3">Endoplasmic reticulum membrane</location>
    </subcellularLocation>
</comment>
<evidence type="ECO:0000256" key="7">
    <source>
        <dbReference type="ARBA" id="ARBA00022553"/>
    </source>
</evidence>
<evidence type="ECO:0000256" key="5">
    <source>
        <dbReference type="ARBA" id="ARBA00011738"/>
    </source>
</evidence>
<comment type="caution">
    <text evidence="23">The sequence shown here is derived from an EMBL/GenBank/DDBJ whole genome shotgun (WGS) entry which is preliminary data.</text>
</comment>
<dbReference type="GO" id="GO:0046872">
    <property type="term" value="F:metal ion binding"/>
    <property type="evidence" value="ECO:0007669"/>
    <property type="project" value="UniProtKB-KW"/>
</dbReference>
<dbReference type="InterPro" id="IPR016181">
    <property type="entry name" value="Acyl_CoA_acyltransferase"/>
</dbReference>
<dbReference type="GO" id="GO:0019369">
    <property type="term" value="P:arachidonate metabolic process"/>
    <property type="evidence" value="ECO:0007669"/>
    <property type="project" value="TreeGrafter"/>
</dbReference>
<dbReference type="GO" id="GO:0005886">
    <property type="term" value="C:plasma membrane"/>
    <property type="evidence" value="ECO:0007669"/>
    <property type="project" value="UniProtKB-SubCell"/>
</dbReference>
<dbReference type="PANTHER" id="PTHR45792:SF7">
    <property type="entry name" value="PUTATIVE (AFU_ORTHOLOGUE AFUA_6G02710)-RELATED"/>
    <property type="match status" value="1"/>
</dbReference>
<feature type="region of interest" description="Disordered" evidence="21">
    <location>
        <begin position="641"/>
        <end position="886"/>
    </location>
</feature>
<evidence type="ECO:0000256" key="9">
    <source>
        <dbReference type="ARBA" id="ARBA00022692"/>
    </source>
</evidence>
<feature type="compositionally biased region" description="Polar residues" evidence="21">
    <location>
        <begin position="695"/>
        <end position="704"/>
    </location>
</feature>
<dbReference type="Gene3D" id="3.40.630.30">
    <property type="match status" value="1"/>
</dbReference>
<dbReference type="PROSITE" id="PS51186">
    <property type="entry name" value="GNAT"/>
    <property type="match status" value="1"/>
</dbReference>
<dbReference type="GO" id="GO:0004343">
    <property type="term" value="F:glucosamine 6-phosphate N-acetyltransferase activity"/>
    <property type="evidence" value="ECO:0007669"/>
    <property type="project" value="UniProtKB-ARBA"/>
</dbReference>
<keyword evidence="11" id="KW-0378">Hydrolase</keyword>
<evidence type="ECO:0000256" key="16">
    <source>
        <dbReference type="ARBA" id="ARBA00023098"/>
    </source>
</evidence>
<sequence length="1312" mass="143587">MAEQALFSADLLSPEVQAALPEGYRLRALRRTDYDTGFLDCLRVLTTVGDITKEQFEDQYTWMSRQDGGYFILVVEDTNTSPARVVGTGALIVERKFIHTLGSVGHIEDIAVAKDQQGKKLGLRIIQALDFIAANTGCYKTILDCSEHNEGFYVKCGFRRAGLEMAHYHETPKTGRRTFDIAQPEGQAYVAFSSAKPTFGSGEFRDDCHGVTSQVLSSAPFLLTSTHRVGAMAVDMDAPVTADVDMDDAAPSGLSILPHEDITAQLHDLTNNNHGKTLLPSPMAKAVSLATRSTSLALRMGTIIGGYGFDAAKITTLSSLELGRAVLEGILGRAGRDVISRSGSDLGKADAETVLERSLENLHRTMTQIVFWTTTGFHMTGTTIAMVSESSQLLLSTLDQFFGSTDSSRAMASIITLIRREFQHPATGVPGEKVGVGDLMLGLCGLAYLQKWSRRLIEEENRKLRVEETIWDVVVLSDGVRVDVHEESLYGVHDGDYGPDDHTGSGLTVNANEKLLATIADHGAHDSEDDRDSLPEMRLKHQIMRSLPENAHVSITTRSSTTKTITVDITGGTEDLPFSPPPGVELIEESREQVPSRAEAFGDSHIPPTCRVVYRLHRNKERRTSFKKEDGDISQVARYVEEVDDESQAGSTTEVEEKPPVPPKQSLIKARTPKRPRMPLANSSATVNDRPATGSRRQSLNRFLTGTKEDAETGSKQGVERKTGFRSALRRQTGLFNRDNSGSDSGQSKKKGMQIIGGPPPPSPTRTQPRHSSSPSSLLISGRRSTLIPRQTARVPPGRSGYHSARPTSRDVDEPFTRSSSRASYISVHERRRDSMISQTDTYSITPADDYQPVSPTAVPNEAISESPLSGKPRLERENTGGSFDNKYRRAKSHLHSPSIYTLRAKESYTTLVPFYQKSAFGNTEALGTLRRAGMVDGMFPRNHLLRNITRYMRFASASYGSSFLKLMGIVKGMPILRALDDTHHELRSFAHHTESDASSILLSSFVDPQGGSDGTGSTNTGVPLVHYISLDHESKAVVLACRGTLGFEDVLADMTCDYDDLVWRGNSYKVHKGIHASARRLLYGGDGRVLYTLKQALEEFPDYGLVLTGHSLGGAVTALLGVMLSEPAEGESTFFITSAQPHSRLLLGDGNHTSSPEICLPSGRPVHVFAYGPPSTMSASLCHATRGLITSIINGNDLVPYLSLGVLHDLQAVALAFKTDNNEAKVEVRQRIWDALQTGLADKWYGSSSSERSPSDDEQWAYAALKVLRASMMSQKLLPPGEVFVVESTRVLRRDAFLHEGEPARESTRKP</sequence>
<evidence type="ECO:0000256" key="14">
    <source>
        <dbReference type="ARBA" id="ARBA00022963"/>
    </source>
</evidence>
<keyword evidence="17" id="KW-0472">Membrane</keyword>
<feature type="compositionally biased region" description="Basic and acidic residues" evidence="21">
    <location>
        <begin position="707"/>
        <end position="723"/>
    </location>
</feature>
<evidence type="ECO:0000256" key="6">
    <source>
        <dbReference type="ARBA" id="ARBA00022475"/>
    </source>
</evidence>
<dbReference type="CDD" id="cd00519">
    <property type="entry name" value="Lipase_3"/>
    <property type="match status" value="1"/>
</dbReference>
<evidence type="ECO:0000256" key="17">
    <source>
        <dbReference type="ARBA" id="ARBA00023136"/>
    </source>
</evidence>
<evidence type="ECO:0000256" key="13">
    <source>
        <dbReference type="ARBA" id="ARBA00022837"/>
    </source>
</evidence>
<dbReference type="CDD" id="cd04301">
    <property type="entry name" value="NAT_SF"/>
    <property type="match status" value="1"/>
</dbReference>
<protein>
    <recommendedName>
        <fullName evidence="20">sn-1-specific diacylglycerol lipase</fullName>
        <ecNumber evidence="20">3.1.1.116</ecNumber>
    </recommendedName>
</protein>
<keyword evidence="6" id="KW-1003">Cell membrane</keyword>
<dbReference type="InterPro" id="IPR052214">
    <property type="entry name" value="DAG_Lipase-Related"/>
</dbReference>
<evidence type="ECO:0000259" key="22">
    <source>
        <dbReference type="PROSITE" id="PS51186"/>
    </source>
</evidence>
<evidence type="ECO:0000256" key="21">
    <source>
        <dbReference type="SAM" id="MobiDB-lite"/>
    </source>
</evidence>
<evidence type="ECO:0000256" key="18">
    <source>
        <dbReference type="ARBA" id="ARBA00023315"/>
    </source>
</evidence>
<comment type="cofactor">
    <cofactor evidence="1">
        <name>Ca(2+)</name>
        <dbReference type="ChEBI" id="CHEBI:29108"/>
    </cofactor>
</comment>
<comment type="subunit">
    <text evidence="5">Homodimer.</text>
</comment>
<gene>
    <name evidence="23" type="ORF">B0T16DRAFT_384074</name>
</gene>
<feature type="compositionally biased region" description="Polar residues" evidence="21">
    <location>
        <begin position="836"/>
        <end position="845"/>
    </location>
</feature>
<dbReference type="Gene3D" id="3.40.50.1820">
    <property type="entry name" value="alpha/beta hydrolase"/>
    <property type="match status" value="1"/>
</dbReference>
<evidence type="ECO:0000256" key="11">
    <source>
        <dbReference type="ARBA" id="ARBA00022801"/>
    </source>
</evidence>
<evidence type="ECO:0000313" key="23">
    <source>
        <dbReference type="EMBL" id="KAK0655114.1"/>
    </source>
</evidence>
<proteinExistence type="predicted"/>
<comment type="catalytic activity">
    <reaction evidence="19">
        <text>a 1,2-diacyl-sn-glycerol + H2O = a 2-acylglycerol + a fatty acid + H(+)</text>
        <dbReference type="Rhea" id="RHEA:33275"/>
        <dbReference type="ChEBI" id="CHEBI:15377"/>
        <dbReference type="ChEBI" id="CHEBI:15378"/>
        <dbReference type="ChEBI" id="CHEBI:17389"/>
        <dbReference type="ChEBI" id="CHEBI:17815"/>
        <dbReference type="ChEBI" id="CHEBI:28868"/>
        <dbReference type="EC" id="3.1.1.116"/>
    </reaction>
    <physiologicalReaction direction="left-to-right" evidence="19">
        <dbReference type="Rhea" id="RHEA:33276"/>
    </physiologicalReaction>
</comment>
<dbReference type="GO" id="GO:0005789">
    <property type="term" value="C:endoplasmic reticulum membrane"/>
    <property type="evidence" value="ECO:0007669"/>
    <property type="project" value="UniProtKB-SubCell"/>
</dbReference>
<dbReference type="Proteomes" id="UP001174936">
    <property type="component" value="Unassembled WGS sequence"/>
</dbReference>
<feature type="compositionally biased region" description="Low complexity" evidence="21">
    <location>
        <begin position="765"/>
        <end position="785"/>
    </location>
</feature>
<keyword evidence="14" id="KW-0442">Lipid degradation</keyword>
<dbReference type="InterPro" id="IPR000182">
    <property type="entry name" value="GNAT_dom"/>
</dbReference>
<evidence type="ECO:0000256" key="8">
    <source>
        <dbReference type="ARBA" id="ARBA00022679"/>
    </source>
</evidence>